<organism evidence="2 3">
    <name type="scientific">Actinocorallia aurantiaca</name>
    <dbReference type="NCBI Taxonomy" id="46204"/>
    <lineage>
        <taxon>Bacteria</taxon>
        <taxon>Bacillati</taxon>
        <taxon>Actinomycetota</taxon>
        <taxon>Actinomycetes</taxon>
        <taxon>Streptosporangiales</taxon>
        <taxon>Thermomonosporaceae</taxon>
        <taxon>Actinocorallia</taxon>
    </lineage>
</organism>
<evidence type="ECO:0000313" key="2">
    <source>
        <dbReference type="EMBL" id="GAA2726738.1"/>
    </source>
</evidence>
<gene>
    <name evidence="2" type="ORF">GCM10010439_30240</name>
</gene>
<proteinExistence type="predicted"/>
<protein>
    <submittedName>
        <fullName evidence="2">Bifunctional DNA primase/polymerase</fullName>
    </submittedName>
</protein>
<dbReference type="SMART" id="SM00943">
    <property type="entry name" value="Prim-Pol"/>
    <property type="match status" value="1"/>
</dbReference>
<sequence>MSTPTPATLTRYALAAAARGWHVFPVAVGDKEPPKGVRWKQTATTDPDRIRKMWSHRPYNIGISCGPSRLVVIDLDIPKPGEQPPPKWALPGINDGSDVFALVCERAGQPMPLETFQVRTRRGGFHLYFTAPDGIRLTNTSDDHGNGLGWKVDTRADGGYVVGPGSFVDLPDGTGHYEPVHTPAAAPLPAWLVERLQPAPLPPQRPVVVELTAGRRSAYLDAAINASLTAIAEAPQGRRNAVLYGASVALGQLVAGGSLEAAKTEELLMNAAVRTGQSEGAARRTIRSGFRAGANRPRKVPA</sequence>
<dbReference type="Pfam" id="PF09250">
    <property type="entry name" value="Prim-Pol"/>
    <property type="match status" value="1"/>
</dbReference>
<dbReference type="InterPro" id="IPR015330">
    <property type="entry name" value="DNA_primase/pol_bifunc_N"/>
</dbReference>
<dbReference type="CDD" id="cd04859">
    <property type="entry name" value="Prim_Pol"/>
    <property type="match status" value="1"/>
</dbReference>
<comment type="caution">
    <text evidence="2">The sequence shown here is derived from an EMBL/GenBank/DDBJ whole genome shotgun (WGS) entry which is preliminary data.</text>
</comment>
<dbReference type="Proteomes" id="UP001501842">
    <property type="component" value="Unassembled WGS sequence"/>
</dbReference>
<evidence type="ECO:0000313" key="3">
    <source>
        <dbReference type="Proteomes" id="UP001501842"/>
    </source>
</evidence>
<dbReference type="EMBL" id="BAAATZ010000012">
    <property type="protein sequence ID" value="GAA2726738.1"/>
    <property type="molecule type" value="Genomic_DNA"/>
</dbReference>
<dbReference type="RefSeq" id="WP_344451006.1">
    <property type="nucleotide sequence ID" value="NZ_BAAATZ010000012.1"/>
</dbReference>
<evidence type="ECO:0000259" key="1">
    <source>
        <dbReference type="SMART" id="SM00943"/>
    </source>
</evidence>
<accession>A0ABN3U9B6</accession>
<dbReference type="SUPFAM" id="SSF56747">
    <property type="entry name" value="Prim-pol domain"/>
    <property type="match status" value="1"/>
</dbReference>
<reference evidence="2 3" key="1">
    <citation type="journal article" date="2019" name="Int. J. Syst. Evol. Microbiol.">
        <title>The Global Catalogue of Microorganisms (GCM) 10K type strain sequencing project: providing services to taxonomists for standard genome sequencing and annotation.</title>
        <authorList>
            <consortium name="The Broad Institute Genomics Platform"/>
            <consortium name="The Broad Institute Genome Sequencing Center for Infectious Disease"/>
            <person name="Wu L."/>
            <person name="Ma J."/>
        </authorList>
    </citation>
    <scope>NUCLEOTIDE SEQUENCE [LARGE SCALE GENOMIC DNA]</scope>
    <source>
        <strain evidence="2 3">JCM 8201</strain>
    </source>
</reference>
<name>A0ABN3U9B6_9ACTN</name>
<keyword evidence="3" id="KW-1185">Reference proteome</keyword>
<feature type="domain" description="DNA primase/polymerase bifunctional N-terminal" evidence="1">
    <location>
        <begin position="13"/>
        <end position="192"/>
    </location>
</feature>